<protein>
    <submittedName>
        <fullName evidence="1">SLAP domain-containing protein</fullName>
    </submittedName>
</protein>
<sequence length="252" mass="28276">MQPSTDSPVIQPALYFTDDMPIVKEDEYVFRYVAAQLPGLAPGQMAIHLFQRLENKPLRLIALFQNTLDQAFQLNDLVVLALSGDQLIARKTLSIEEIPVLLPMATIPLWLEFAEEDVFVDLDSLTDPVQLVFSNELLTDVLIDSSFSETECQRIRQIAFSHPIPPTDGWSLLPVSILKKETSVEAIVLVRNPSNQLLTLDQLAFELVAGETTLAQTEHPAVSVFPTSEYAIRLQFDYSAKVTETFALRYLP</sequence>
<accession>A0A653I8A5</accession>
<dbReference type="Proteomes" id="UP000439752">
    <property type="component" value="Unassembled WGS sequence"/>
</dbReference>
<evidence type="ECO:0000313" key="1">
    <source>
        <dbReference type="EMBL" id="VWX35113.1"/>
    </source>
</evidence>
<evidence type="ECO:0000313" key="2">
    <source>
        <dbReference type="Proteomes" id="UP000439752"/>
    </source>
</evidence>
<organism evidence="1 2">
    <name type="scientific">Exiguobacterium oxidotolerans</name>
    <dbReference type="NCBI Taxonomy" id="223958"/>
    <lineage>
        <taxon>Bacteria</taxon>
        <taxon>Bacillati</taxon>
        <taxon>Bacillota</taxon>
        <taxon>Bacilli</taxon>
        <taxon>Bacillales</taxon>
        <taxon>Bacillales Family XII. Incertae Sedis</taxon>
        <taxon>Exiguobacterium</taxon>
    </lineage>
</organism>
<name>A0A653I8A5_9BACL</name>
<dbReference type="NCBIfam" id="TIGR04398">
    <property type="entry name" value="SLAP_DUP"/>
    <property type="match status" value="1"/>
</dbReference>
<dbReference type="AlphaFoldDB" id="A0A653I8A5"/>
<gene>
    <name evidence="1" type="ORF">EXIGUO9Y_210004</name>
</gene>
<reference evidence="1 2" key="1">
    <citation type="submission" date="2019-10" db="EMBL/GenBank/DDBJ databases">
        <authorList>
            <person name="Karimi E."/>
        </authorList>
    </citation>
    <scope>NUCLEOTIDE SEQUENCE [LARGE SCALE GENOMIC DNA]</scope>
    <source>
        <strain evidence="1">Exiguobacterium sp. 9Y</strain>
    </source>
</reference>
<proteinExistence type="predicted"/>
<dbReference type="RefSeq" id="WP_159173070.1">
    <property type="nucleotide sequence ID" value="NZ_LR732311.1"/>
</dbReference>
<keyword evidence="2" id="KW-1185">Reference proteome</keyword>
<dbReference type="EMBL" id="CABWKQ010000014">
    <property type="protein sequence ID" value="VWX35113.1"/>
    <property type="molecule type" value="Genomic_DNA"/>
</dbReference>
<dbReference type="InterPro" id="IPR030910">
    <property type="entry name" value="SLAP_dom"/>
</dbReference>